<accession>A0A5J5AVS6</accession>
<dbReference type="AlphaFoldDB" id="A0A5J5AVS6"/>
<keyword evidence="1" id="KW-0175">Coiled coil</keyword>
<proteinExistence type="predicted"/>
<reference evidence="2 3" key="1">
    <citation type="submission" date="2019-09" db="EMBL/GenBank/DDBJ databases">
        <title>A chromosome-level genome assembly of the Chinese tupelo Nyssa sinensis.</title>
        <authorList>
            <person name="Yang X."/>
            <person name="Kang M."/>
            <person name="Yang Y."/>
            <person name="Xiong H."/>
            <person name="Wang M."/>
            <person name="Zhang Z."/>
            <person name="Wang Z."/>
            <person name="Wu H."/>
            <person name="Ma T."/>
            <person name="Liu J."/>
            <person name="Xi Z."/>
        </authorList>
    </citation>
    <scope>NUCLEOTIDE SEQUENCE [LARGE SCALE GENOMIC DNA]</scope>
    <source>
        <strain evidence="2">J267</strain>
        <tissue evidence="2">Leaf</tissue>
    </source>
</reference>
<evidence type="ECO:0000313" key="3">
    <source>
        <dbReference type="Proteomes" id="UP000325577"/>
    </source>
</evidence>
<dbReference type="EMBL" id="CM018041">
    <property type="protein sequence ID" value="KAA8534418.1"/>
    <property type="molecule type" value="Genomic_DNA"/>
</dbReference>
<keyword evidence="3" id="KW-1185">Reference proteome</keyword>
<organism evidence="2 3">
    <name type="scientific">Nyssa sinensis</name>
    <dbReference type="NCBI Taxonomy" id="561372"/>
    <lineage>
        <taxon>Eukaryota</taxon>
        <taxon>Viridiplantae</taxon>
        <taxon>Streptophyta</taxon>
        <taxon>Embryophyta</taxon>
        <taxon>Tracheophyta</taxon>
        <taxon>Spermatophyta</taxon>
        <taxon>Magnoliopsida</taxon>
        <taxon>eudicotyledons</taxon>
        <taxon>Gunneridae</taxon>
        <taxon>Pentapetalae</taxon>
        <taxon>asterids</taxon>
        <taxon>Cornales</taxon>
        <taxon>Nyssaceae</taxon>
        <taxon>Nyssa</taxon>
    </lineage>
</organism>
<name>A0A5J5AVS6_9ASTE</name>
<evidence type="ECO:0000313" key="2">
    <source>
        <dbReference type="EMBL" id="KAA8534418.1"/>
    </source>
</evidence>
<evidence type="ECO:0000256" key="1">
    <source>
        <dbReference type="SAM" id="Coils"/>
    </source>
</evidence>
<dbReference type="OrthoDB" id="1749213at2759"/>
<gene>
    <name evidence="2" type="ORF">F0562_031935</name>
</gene>
<protein>
    <submittedName>
        <fullName evidence="2">Uncharacterized protein</fullName>
    </submittedName>
</protein>
<dbReference type="Proteomes" id="UP000325577">
    <property type="component" value="Linkage Group LG18"/>
</dbReference>
<sequence length="78" mass="9206">MHELIKSCRLQVRHHQDSHANGWWSDDCLKFGSENLDDAASAIDDYTQKMEKVETRLRFLSIDIRKLFNVRWISISSI</sequence>
<feature type="coiled-coil region" evidence="1">
    <location>
        <begin position="36"/>
        <end position="63"/>
    </location>
</feature>